<protein>
    <recommendedName>
        <fullName evidence="3">TnsA endonuclease N-terminal domain-containing protein</fullName>
    </recommendedName>
</protein>
<proteinExistence type="predicted"/>
<evidence type="ECO:0008006" key="3">
    <source>
        <dbReference type="Google" id="ProtNLM"/>
    </source>
</evidence>
<reference evidence="1 2" key="1">
    <citation type="submission" date="2022-06" db="EMBL/GenBank/DDBJ databases">
        <title>Acetobacer genomes from food samples.</title>
        <authorList>
            <person name="Sombolestani A."/>
        </authorList>
    </citation>
    <scope>NUCLEOTIDE SEQUENCE [LARGE SCALE GENOMIC DNA]</scope>
    <source>
        <strain evidence="1 2">R-83281</strain>
    </source>
</reference>
<sequence>MKSRETRTSTGRRLVHQITSGTVGWITFQQMCRSTDNIRESSFAKPIEDIAKGQGYDVQTEFPIREKKKGRPRSVDFLLVNHKKRIVVSIETKYKKTDRTMAGSLSEDAAKLDQLTITQINTQIEEQTKNHEPGVITGSVSGYELIRAVLVVWHQSAIMAQLRVESTEIKNTFRALVKAMLPDGIEPTHRNFSKAMLGVIAMKPVANKSGSLRSGSTVTRKRFWVASFIHKTNWKNIIIQ</sequence>
<name>A0ABT1EPR2_9PROT</name>
<accession>A0ABT1EPR2</accession>
<evidence type="ECO:0000313" key="2">
    <source>
        <dbReference type="Proteomes" id="UP001523543"/>
    </source>
</evidence>
<keyword evidence="2" id="KW-1185">Reference proteome</keyword>
<evidence type="ECO:0000313" key="1">
    <source>
        <dbReference type="EMBL" id="MCP1245372.1"/>
    </source>
</evidence>
<dbReference type="RefSeq" id="WP_156474597.1">
    <property type="nucleotide sequence ID" value="NZ_JAMYZR010000004.1"/>
</dbReference>
<gene>
    <name evidence="1" type="ORF">NKW54_05380</name>
</gene>
<comment type="caution">
    <text evidence="1">The sequence shown here is derived from an EMBL/GenBank/DDBJ whole genome shotgun (WGS) entry which is preliminary data.</text>
</comment>
<dbReference type="Proteomes" id="UP001523543">
    <property type="component" value="Unassembled WGS sequence"/>
</dbReference>
<organism evidence="1 2">
    <name type="scientific">Acetobacter cerevisiae</name>
    <dbReference type="NCBI Taxonomy" id="178900"/>
    <lineage>
        <taxon>Bacteria</taxon>
        <taxon>Pseudomonadati</taxon>
        <taxon>Pseudomonadota</taxon>
        <taxon>Alphaproteobacteria</taxon>
        <taxon>Acetobacterales</taxon>
        <taxon>Acetobacteraceae</taxon>
        <taxon>Acetobacter</taxon>
    </lineage>
</organism>
<dbReference type="EMBL" id="JAMYZR010000004">
    <property type="protein sequence ID" value="MCP1245372.1"/>
    <property type="molecule type" value="Genomic_DNA"/>
</dbReference>